<accession>A0ABM3MTT8</accession>
<dbReference type="PROSITE" id="PS00018">
    <property type="entry name" value="EF_HAND_1"/>
    <property type="match status" value="1"/>
</dbReference>
<feature type="domain" description="C2H2-type" evidence="7">
    <location>
        <begin position="240"/>
        <end position="265"/>
    </location>
</feature>
<dbReference type="PROSITE" id="PS50157">
    <property type="entry name" value="ZINC_FINGER_C2H2_2"/>
    <property type="match status" value="2"/>
</dbReference>
<evidence type="ECO:0000256" key="6">
    <source>
        <dbReference type="PROSITE-ProRule" id="PRU00042"/>
    </source>
</evidence>
<evidence type="ECO:0000256" key="4">
    <source>
        <dbReference type="ARBA" id="ARBA00022833"/>
    </source>
</evidence>
<proteinExistence type="predicted"/>
<sequence>MELSSEIFIKEEQEFFSDHDDSLDLKFEILTDVKIEEIQILNNEERNEHCDEDSNGVVSYQELRNTSDQLCSICYRVLPCRYSLFIHNLSHLCVDIEYCKIQKYRCNDCSVLYYSEHEQKRHMCVEKQKNLLQVRKQDVISENGVTTDVLYSPNCGIPKTKALHKCETCNKIFTYKRWHEHVTNVHGECITTGVVEEKVKCAICDKLFKKGYIKKHMQHIHEGKKPKWRFHKQQEVDTEYVCSLCPAKFLNSSAYKTHLRNCHTGGIVECSICKSQMKKYNLAHHMQRKHCKDGKIHRYRLSTLSWHASPAVHFTVCAPIQSWCSRGPEETSSAVLRPEECYTPWSKLWKYFYSHIFNSLGFGGACLILSWTTYSTGVLAGPTKASTYSW</sequence>
<keyword evidence="3 6" id="KW-0863">Zinc-finger</keyword>
<dbReference type="PANTHER" id="PTHR24394:SF29">
    <property type="entry name" value="MYONEURIN"/>
    <property type="match status" value="1"/>
</dbReference>
<keyword evidence="1" id="KW-0479">Metal-binding</keyword>
<name>A0ABM3MTT8_GALME</name>
<evidence type="ECO:0000256" key="1">
    <source>
        <dbReference type="ARBA" id="ARBA00022723"/>
    </source>
</evidence>
<keyword evidence="2" id="KW-0677">Repeat</keyword>
<keyword evidence="4" id="KW-0862">Zinc</keyword>
<keyword evidence="8" id="KW-1185">Reference proteome</keyword>
<dbReference type="GeneID" id="113519341"/>
<dbReference type="InterPro" id="IPR018247">
    <property type="entry name" value="EF_Hand_1_Ca_BS"/>
</dbReference>
<dbReference type="PROSITE" id="PS00028">
    <property type="entry name" value="ZINC_FINGER_C2H2_1"/>
    <property type="match status" value="1"/>
</dbReference>
<evidence type="ECO:0000256" key="5">
    <source>
        <dbReference type="ARBA" id="ARBA00023242"/>
    </source>
</evidence>
<evidence type="ECO:0000256" key="2">
    <source>
        <dbReference type="ARBA" id="ARBA00022737"/>
    </source>
</evidence>
<reference evidence="9" key="1">
    <citation type="submission" date="2025-08" db="UniProtKB">
        <authorList>
            <consortium name="RefSeq"/>
        </authorList>
    </citation>
    <scope>IDENTIFICATION</scope>
    <source>
        <tissue evidence="9">Whole larvae</tissue>
    </source>
</reference>
<feature type="domain" description="C2H2-type" evidence="7">
    <location>
        <begin position="199"/>
        <end position="226"/>
    </location>
</feature>
<dbReference type="SMART" id="SM00355">
    <property type="entry name" value="ZnF_C2H2"/>
    <property type="match status" value="6"/>
</dbReference>
<organism evidence="8 9">
    <name type="scientific">Galleria mellonella</name>
    <name type="common">Greater wax moth</name>
    <dbReference type="NCBI Taxonomy" id="7137"/>
    <lineage>
        <taxon>Eukaryota</taxon>
        <taxon>Metazoa</taxon>
        <taxon>Ecdysozoa</taxon>
        <taxon>Arthropoda</taxon>
        <taxon>Hexapoda</taxon>
        <taxon>Insecta</taxon>
        <taxon>Pterygota</taxon>
        <taxon>Neoptera</taxon>
        <taxon>Endopterygota</taxon>
        <taxon>Lepidoptera</taxon>
        <taxon>Glossata</taxon>
        <taxon>Ditrysia</taxon>
        <taxon>Pyraloidea</taxon>
        <taxon>Pyralidae</taxon>
        <taxon>Galleriinae</taxon>
        <taxon>Galleria</taxon>
    </lineage>
</organism>
<dbReference type="Proteomes" id="UP001652740">
    <property type="component" value="Unplaced"/>
</dbReference>
<evidence type="ECO:0000256" key="3">
    <source>
        <dbReference type="ARBA" id="ARBA00022771"/>
    </source>
</evidence>
<keyword evidence="5" id="KW-0539">Nucleus</keyword>
<dbReference type="Gene3D" id="3.30.160.60">
    <property type="entry name" value="Classic Zinc Finger"/>
    <property type="match status" value="2"/>
</dbReference>
<evidence type="ECO:0000259" key="7">
    <source>
        <dbReference type="PROSITE" id="PS50157"/>
    </source>
</evidence>
<evidence type="ECO:0000313" key="9">
    <source>
        <dbReference type="RefSeq" id="XP_052754783.1"/>
    </source>
</evidence>
<dbReference type="PANTHER" id="PTHR24394">
    <property type="entry name" value="ZINC FINGER PROTEIN"/>
    <property type="match status" value="1"/>
</dbReference>
<gene>
    <name evidence="9" type="primary">LOC113519341</name>
</gene>
<evidence type="ECO:0000313" key="8">
    <source>
        <dbReference type="Proteomes" id="UP001652740"/>
    </source>
</evidence>
<dbReference type="InterPro" id="IPR013087">
    <property type="entry name" value="Znf_C2H2_type"/>
</dbReference>
<dbReference type="RefSeq" id="XP_052754783.1">
    <property type="nucleotide sequence ID" value="XM_052898823.1"/>
</dbReference>
<protein>
    <submittedName>
        <fullName evidence="9">Zinc finger protein 670-like isoform X1</fullName>
    </submittedName>
</protein>